<sequence length="149" mass="16317">MRDSQSAAYSTFLQEYGKVEIDLREAYAANRPNTADWESFNASLAALSLVAPTDVSAATLPIRAAIEELLILIAREPKVAAEYERVHSTLTQAQIAFVNAARRSLDGKLGQLDFVVGGTPRWGFVAHWLPSAYHRSDPPNPTHPDPTAE</sequence>
<dbReference type="RefSeq" id="WP_405148325.1">
    <property type="nucleotide sequence ID" value="NZ_CP109527.1"/>
</dbReference>
<gene>
    <name evidence="1" type="ORF">OG308_33610</name>
</gene>
<organism evidence="1 2">
    <name type="scientific">Nocardia salmonicida</name>
    <dbReference type="NCBI Taxonomy" id="53431"/>
    <lineage>
        <taxon>Bacteria</taxon>
        <taxon>Bacillati</taxon>
        <taxon>Actinomycetota</taxon>
        <taxon>Actinomycetes</taxon>
        <taxon>Mycobacteriales</taxon>
        <taxon>Nocardiaceae</taxon>
        <taxon>Nocardia</taxon>
    </lineage>
</organism>
<accession>A0ABZ1N7Z8</accession>
<reference evidence="1 2" key="1">
    <citation type="submission" date="2022-10" db="EMBL/GenBank/DDBJ databases">
        <title>The complete genomes of actinobacterial strains from the NBC collection.</title>
        <authorList>
            <person name="Joergensen T.S."/>
            <person name="Alvarez Arevalo M."/>
            <person name="Sterndorff E.B."/>
            <person name="Faurdal D."/>
            <person name="Vuksanovic O."/>
            <person name="Mourched A.-S."/>
            <person name="Charusanti P."/>
            <person name="Shaw S."/>
            <person name="Blin K."/>
            <person name="Weber T."/>
        </authorList>
    </citation>
    <scope>NUCLEOTIDE SEQUENCE [LARGE SCALE GENOMIC DNA]</scope>
    <source>
        <strain evidence="1 2">NBC_01413</strain>
    </source>
</reference>
<dbReference type="EMBL" id="CP109527">
    <property type="protein sequence ID" value="WTY36115.1"/>
    <property type="molecule type" value="Genomic_DNA"/>
</dbReference>
<keyword evidence="2" id="KW-1185">Reference proteome</keyword>
<dbReference type="Proteomes" id="UP001621418">
    <property type="component" value="Chromosome"/>
</dbReference>
<evidence type="ECO:0000313" key="1">
    <source>
        <dbReference type="EMBL" id="WTY36115.1"/>
    </source>
</evidence>
<evidence type="ECO:0000313" key="2">
    <source>
        <dbReference type="Proteomes" id="UP001621418"/>
    </source>
</evidence>
<proteinExistence type="predicted"/>
<protein>
    <submittedName>
        <fullName evidence="1">Uncharacterized protein</fullName>
    </submittedName>
</protein>
<name>A0ABZ1N7Z8_9NOCA</name>